<comment type="caution">
    <text evidence="1">The sequence shown here is derived from an EMBL/GenBank/DDBJ whole genome shotgun (WGS) entry which is preliminary data.</text>
</comment>
<protein>
    <submittedName>
        <fullName evidence="1">Uncharacterized protein</fullName>
    </submittedName>
</protein>
<keyword evidence="2" id="KW-1185">Reference proteome</keyword>
<organism evidence="1 2">
    <name type="scientific">Coemansia nantahalensis</name>
    <dbReference type="NCBI Taxonomy" id="2789366"/>
    <lineage>
        <taxon>Eukaryota</taxon>
        <taxon>Fungi</taxon>
        <taxon>Fungi incertae sedis</taxon>
        <taxon>Zoopagomycota</taxon>
        <taxon>Kickxellomycotina</taxon>
        <taxon>Kickxellomycetes</taxon>
        <taxon>Kickxellales</taxon>
        <taxon>Kickxellaceae</taxon>
        <taxon>Coemansia</taxon>
    </lineage>
</organism>
<proteinExistence type="predicted"/>
<reference evidence="1" key="1">
    <citation type="submission" date="2022-07" db="EMBL/GenBank/DDBJ databases">
        <title>Phylogenomic reconstructions and comparative analyses of Kickxellomycotina fungi.</title>
        <authorList>
            <person name="Reynolds N.K."/>
            <person name="Stajich J.E."/>
            <person name="Barry K."/>
            <person name="Grigoriev I.V."/>
            <person name="Crous P."/>
            <person name="Smith M.E."/>
        </authorList>
    </citation>
    <scope>NUCLEOTIDE SEQUENCE</scope>
    <source>
        <strain evidence="1">CBS 109366</strain>
    </source>
</reference>
<evidence type="ECO:0000313" key="2">
    <source>
        <dbReference type="Proteomes" id="UP001140234"/>
    </source>
</evidence>
<dbReference type="Proteomes" id="UP001140234">
    <property type="component" value="Unassembled WGS sequence"/>
</dbReference>
<dbReference type="EMBL" id="JANBUJ010000106">
    <property type="protein sequence ID" value="KAJ2774368.1"/>
    <property type="molecule type" value="Genomic_DNA"/>
</dbReference>
<evidence type="ECO:0000313" key="1">
    <source>
        <dbReference type="EMBL" id="KAJ2774368.1"/>
    </source>
</evidence>
<accession>A0ACC1K6E6</accession>
<name>A0ACC1K6E6_9FUNG</name>
<sequence>MGFRATSVLRQGLALRPAPALARRASCLQLVLARWGLETAALMGLRGEQTANDDERKVRAVEAITSALYASGLDDHATAAERAMLEKPYRAWEYDDFVYGDHWEAMGVLQWLLGRQGAIPPYYSSFDRAQLFQSTGVMPADPSTIERFVESSAQAPARAYIDAQQLQHAVGVSEAWIWRARAQVLLGLRDEISGANAKPSAAGEEAPADAALRRQRVPHGLRKMAADLPRTIPLAAQRAHERGLVDRVEGNDFGIAVEVATDGPAAGGTTPATVPYRGLDTEHQEALRKIAESRFLAFAWALGKIDEWDPDRTCDLLSINPISAIWTPDSE</sequence>
<gene>
    <name evidence="1" type="ORF">IWQ57_000855</name>
</gene>